<feature type="transmembrane region" description="Helical" evidence="2">
    <location>
        <begin position="65"/>
        <end position="86"/>
    </location>
</feature>
<protein>
    <submittedName>
        <fullName evidence="3">Uncharacterized protein</fullName>
    </submittedName>
</protein>
<keyword evidence="2" id="KW-0812">Transmembrane</keyword>
<keyword evidence="2" id="KW-1133">Transmembrane helix</keyword>
<gene>
    <name evidence="3" type="ORF">P171DRAFT_410124</name>
</gene>
<keyword evidence="2" id="KW-0472">Membrane</keyword>
<feature type="transmembrane region" description="Helical" evidence="2">
    <location>
        <begin position="126"/>
        <end position="146"/>
    </location>
</feature>
<dbReference type="Pfam" id="PF16015">
    <property type="entry name" value="Promethin"/>
    <property type="match status" value="1"/>
</dbReference>
<dbReference type="OrthoDB" id="3928876at2759"/>
<accession>A0A9P4PLG3</accession>
<feature type="transmembrane region" description="Helical" evidence="2">
    <location>
        <begin position="98"/>
        <end position="120"/>
    </location>
</feature>
<proteinExistence type="predicted"/>
<name>A0A9P4PLG3_9PLEO</name>
<dbReference type="Proteomes" id="UP000799764">
    <property type="component" value="Unassembled WGS sequence"/>
</dbReference>
<evidence type="ECO:0000256" key="1">
    <source>
        <dbReference type="SAM" id="MobiDB-lite"/>
    </source>
</evidence>
<feature type="region of interest" description="Disordered" evidence="1">
    <location>
        <begin position="192"/>
        <end position="216"/>
    </location>
</feature>
<comment type="caution">
    <text evidence="3">The sequence shown here is derived from an EMBL/GenBank/DDBJ whole genome shotgun (WGS) entry which is preliminary data.</text>
</comment>
<dbReference type="AlphaFoldDB" id="A0A9P4PLG3"/>
<evidence type="ECO:0000256" key="2">
    <source>
        <dbReference type="SAM" id="Phobius"/>
    </source>
</evidence>
<evidence type="ECO:0000313" key="3">
    <source>
        <dbReference type="EMBL" id="KAF2446127.1"/>
    </source>
</evidence>
<sequence>MSSLVNSIQSILGKLWTNTANGFNKILPPDKRAELLSKFQDFANSNPKLAVSPLLFFPFRIPHCFIAFLATHVFLTGIPILLFTLFSISVLVFSLVTALLASILAALFFTFFMVGVALLFLVPTLFLTTFTASFVFLWGLVGFYVLKWFTQGEGNASDGKSVSEKVDRFTGGRAKRVTSGVSEKQELTHIGDDKEVRAHADDHDESDGTATERELEKVTESLRDDITHQSNRSPVKILKIVEGDENAADREIPAVPTAKETVGEAAET</sequence>
<feature type="compositionally biased region" description="Basic and acidic residues" evidence="1">
    <location>
        <begin position="243"/>
        <end position="252"/>
    </location>
</feature>
<reference evidence="3" key="1">
    <citation type="journal article" date="2020" name="Stud. Mycol.">
        <title>101 Dothideomycetes genomes: a test case for predicting lifestyles and emergence of pathogens.</title>
        <authorList>
            <person name="Haridas S."/>
            <person name="Albert R."/>
            <person name="Binder M."/>
            <person name="Bloem J."/>
            <person name="Labutti K."/>
            <person name="Salamov A."/>
            <person name="Andreopoulos B."/>
            <person name="Baker S."/>
            <person name="Barry K."/>
            <person name="Bills G."/>
            <person name="Bluhm B."/>
            <person name="Cannon C."/>
            <person name="Castanera R."/>
            <person name="Culley D."/>
            <person name="Daum C."/>
            <person name="Ezra D."/>
            <person name="Gonzalez J."/>
            <person name="Henrissat B."/>
            <person name="Kuo A."/>
            <person name="Liang C."/>
            <person name="Lipzen A."/>
            <person name="Lutzoni F."/>
            <person name="Magnuson J."/>
            <person name="Mondo S."/>
            <person name="Nolan M."/>
            <person name="Ohm R."/>
            <person name="Pangilinan J."/>
            <person name="Park H.-J."/>
            <person name="Ramirez L."/>
            <person name="Alfaro M."/>
            <person name="Sun H."/>
            <person name="Tritt A."/>
            <person name="Yoshinaga Y."/>
            <person name="Zwiers L.-H."/>
            <person name="Turgeon B."/>
            <person name="Goodwin S."/>
            <person name="Spatafora J."/>
            <person name="Crous P."/>
            <person name="Grigoriev I."/>
        </authorList>
    </citation>
    <scope>NUCLEOTIDE SEQUENCE</scope>
    <source>
        <strain evidence="3">CBS 690.94</strain>
    </source>
</reference>
<dbReference type="EMBL" id="MU001498">
    <property type="protein sequence ID" value="KAF2446127.1"/>
    <property type="molecule type" value="Genomic_DNA"/>
</dbReference>
<feature type="compositionally biased region" description="Basic and acidic residues" evidence="1">
    <location>
        <begin position="192"/>
        <end position="202"/>
    </location>
</feature>
<keyword evidence="4" id="KW-1185">Reference proteome</keyword>
<feature type="region of interest" description="Disordered" evidence="1">
    <location>
        <begin position="243"/>
        <end position="268"/>
    </location>
</feature>
<organism evidence="3 4">
    <name type="scientific">Karstenula rhodostoma CBS 690.94</name>
    <dbReference type="NCBI Taxonomy" id="1392251"/>
    <lineage>
        <taxon>Eukaryota</taxon>
        <taxon>Fungi</taxon>
        <taxon>Dikarya</taxon>
        <taxon>Ascomycota</taxon>
        <taxon>Pezizomycotina</taxon>
        <taxon>Dothideomycetes</taxon>
        <taxon>Pleosporomycetidae</taxon>
        <taxon>Pleosporales</taxon>
        <taxon>Massarineae</taxon>
        <taxon>Didymosphaeriaceae</taxon>
        <taxon>Karstenula</taxon>
    </lineage>
</organism>
<evidence type="ECO:0000313" key="4">
    <source>
        <dbReference type="Proteomes" id="UP000799764"/>
    </source>
</evidence>